<feature type="repeat" description="NHL" evidence="2">
    <location>
        <begin position="183"/>
        <end position="226"/>
    </location>
</feature>
<dbReference type="InterPro" id="IPR019791">
    <property type="entry name" value="Haem_peroxidase_animal"/>
</dbReference>
<dbReference type="SUPFAM" id="SSF48113">
    <property type="entry name" value="Heme-dependent peroxidases"/>
    <property type="match status" value="1"/>
</dbReference>
<dbReference type="PANTHER" id="PTHR24104">
    <property type="entry name" value="E3 UBIQUITIN-PROTEIN LIGASE NHLRC1-RELATED"/>
    <property type="match status" value="1"/>
</dbReference>
<dbReference type="CDD" id="cd05819">
    <property type="entry name" value="NHL"/>
    <property type="match status" value="1"/>
</dbReference>
<dbReference type="EMBL" id="CAJNOH010001130">
    <property type="protein sequence ID" value="CAF1179645.1"/>
    <property type="molecule type" value="Genomic_DNA"/>
</dbReference>
<dbReference type="GO" id="GO:0020037">
    <property type="term" value="F:heme binding"/>
    <property type="evidence" value="ECO:0007669"/>
    <property type="project" value="InterPro"/>
</dbReference>
<dbReference type="InterPro" id="IPR037120">
    <property type="entry name" value="Haem_peroxidase_sf_animal"/>
</dbReference>
<sequence>MSTVSEVFLIFLHIQIIFWCWIPSTISIKISPCARWNTTGEIVAGLGGRGNNPDQLREPEGIFIHRQTNTLYVSDTGNDRIQVFTLNQLSSMGTTVIVNVTYPTKIYVDDDNDGQTIYVSVRNEDRVKKWVKGAPDGVQVGGECLMCESVWVDKEKNVYMTSVTKHCVYKWSPQTNITTVAAGREFGQGSGSDSLNSPEGIYVDNTSGTVYVADYANHRIQKWLKNALNGTTVAGFSTGDQGSDAESLSYPTTIWVDDETQVVYVADSDNNRIQRWLPNAFMGDTVAGGTGWGDKLNQLDQPVDLAFDNDGNLYVCDRSNDRVLKFRIIHNEPCLPLPTTSTVPDSPSVLSHYASALMPNSPKFSRPNSNIQDSYYYEAVRITVATSGTYSFLSVSRINTVGYLYDTYFDPSKPYANIIDFSDNDSTQRVFIIKSHLSSARTYILVVTTSQTFVMGDFWVLIRGPALVGITSITPPTSTTTGIPISTTETSNMITFSSTLKSSTSIKANSITLLSEFFLHNLSVIEIPLTSSREMSKTCSNEVVNVIENSIYLFFFTSFAQFINYDLSSAANGKDDEDAREQINQTNPYLDASMICGNNKNKVDELQTFKNQQMKMTDCRIKILQRIIYSDFLSLMIRSSASNFGIYQHDSLGKKILCFSFEKLFRSFILIFKTDATILNEFTIDTYNFSYALINDFVHRSNNQHKMIKELPLSHVIFRSIETFNQQIGGIDTLMFRYLPALSGKFDSMLNDVLRNHLFEAKKSNHACRLKKEKYIELYEKYKREYDHLSTLERVLGRTYDDLDHEQQGRLTVSHTAIQMIQQYYGK</sequence>
<comment type="caution">
    <text evidence="4">The sequence shown here is derived from an EMBL/GenBank/DDBJ whole genome shotgun (WGS) entry which is preliminary data.</text>
</comment>
<gene>
    <name evidence="4" type="ORF">PYM288_LOCUS23733</name>
</gene>
<protein>
    <submittedName>
        <fullName evidence="4">Uncharacterized protein</fullName>
    </submittedName>
</protein>
<accession>A0A814UNF5</accession>
<dbReference type="GO" id="GO:0004601">
    <property type="term" value="F:peroxidase activity"/>
    <property type="evidence" value="ECO:0007669"/>
    <property type="project" value="InterPro"/>
</dbReference>
<evidence type="ECO:0000313" key="4">
    <source>
        <dbReference type="EMBL" id="CAF1179645.1"/>
    </source>
</evidence>
<feature type="repeat" description="NHL" evidence="2">
    <location>
        <begin position="290"/>
        <end position="329"/>
    </location>
</feature>
<dbReference type="Pfam" id="PF03098">
    <property type="entry name" value="An_peroxidase"/>
    <property type="match status" value="1"/>
</dbReference>
<keyword evidence="3" id="KW-0812">Transmembrane</keyword>
<dbReference type="Pfam" id="PF01436">
    <property type="entry name" value="NHL"/>
    <property type="match status" value="2"/>
</dbReference>
<name>A0A814UNF5_9BILA</name>
<dbReference type="PROSITE" id="PS51125">
    <property type="entry name" value="NHL"/>
    <property type="match status" value="3"/>
</dbReference>
<keyword evidence="1" id="KW-0677">Repeat</keyword>
<evidence type="ECO:0000256" key="1">
    <source>
        <dbReference type="ARBA" id="ARBA00022737"/>
    </source>
</evidence>
<proteinExistence type="predicted"/>
<dbReference type="GO" id="GO:0006979">
    <property type="term" value="P:response to oxidative stress"/>
    <property type="evidence" value="ECO:0007669"/>
    <property type="project" value="InterPro"/>
</dbReference>
<evidence type="ECO:0000313" key="5">
    <source>
        <dbReference type="Proteomes" id="UP000663854"/>
    </source>
</evidence>
<dbReference type="Gene3D" id="1.10.640.10">
    <property type="entry name" value="Haem peroxidase domain superfamily, animal type"/>
    <property type="match status" value="2"/>
</dbReference>
<evidence type="ECO:0000256" key="3">
    <source>
        <dbReference type="SAM" id="Phobius"/>
    </source>
</evidence>
<dbReference type="InterPro" id="IPR050952">
    <property type="entry name" value="TRIM-NHL_E3_ligases"/>
</dbReference>
<reference evidence="4" key="1">
    <citation type="submission" date="2021-02" db="EMBL/GenBank/DDBJ databases">
        <authorList>
            <person name="Nowell W R."/>
        </authorList>
    </citation>
    <scope>NUCLEOTIDE SEQUENCE</scope>
</reference>
<organism evidence="4 5">
    <name type="scientific">Rotaria sordida</name>
    <dbReference type="NCBI Taxonomy" id="392033"/>
    <lineage>
        <taxon>Eukaryota</taxon>
        <taxon>Metazoa</taxon>
        <taxon>Spiralia</taxon>
        <taxon>Gnathifera</taxon>
        <taxon>Rotifera</taxon>
        <taxon>Eurotatoria</taxon>
        <taxon>Bdelloidea</taxon>
        <taxon>Philodinida</taxon>
        <taxon>Philodinidae</taxon>
        <taxon>Rotaria</taxon>
    </lineage>
</organism>
<dbReference type="InterPro" id="IPR001258">
    <property type="entry name" value="NHL_repeat"/>
</dbReference>
<dbReference type="GO" id="GO:0008270">
    <property type="term" value="F:zinc ion binding"/>
    <property type="evidence" value="ECO:0007669"/>
    <property type="project" value="UniProtKB-KW"/>
</dbReference>
<dbReference type="InterPro" id="IPR011042">
    <property type="entry name" value="6-blade_b-propeller_TolB-like"/>
</dbReference>
<keyword evidence="3" id="KW-1133">Transmembrane helix</keyword>
<dbReference type="SUPFAM" id="SSF101898">
    <property type="entry name" value="NHL repeat"/>
    <property type="match status" value="1"/>
</dbReference>
<dbReference type="Gene3D" id="2.120.10.30">
    <property type="entry name" value="TolB, C-terminal domain"/>
    <property type="match status" value="2"/>
</dbReference>
<dbReference type="PANTHER" id="PTHR24104:SF25">
    <property type="entry name" value="PROTEIN LIN-41"/>
    <property type="match status" value="1"/>
</dbReference>
<dbReference type="AlphaFoldDB" id="A0A814UNF5"/>
<feature type="repeat" description="NHL" evidence="2">
    <location>
        <begin position="46"/>
        <end position="87"/>
    </location>
</feature>
<keyword evidence="3" id="KW-0472">Membrane</keyword>
<evidence type="ECO:0000256" key="2">
    <source>
        <dbReference type="PROSITE-ProRule" id="PRU00504"/>
    </source>
</evidence>
<feature type="transmembrane region" description="Helical" evidence="3">
    <location>
        <begin position="7"/>
        <end position="24"/>
    </location>
</feature>
<dbReference type="InterPro" id="IPR010255">
    <property type="entry name" value="Haem_peroxidase_sf"/>
</dbReference>
<dbReference type="Proteomes" id="UP000663854">
    <property type="component" value="Unassembled WGS sequence"/>
</dbReference>